<dbReference type="InterPro" id="IPR006764">
    <property type="entry name" value="SAM_dep_MeTrfase_SAV2177_type"/>
</dbReference>
<dbReference type="EMBL" id="BAAAUF010000012">
    <property type="protein sequence ID" value="GAA3035331.1"/>
    <property type="molecule type" value="Genomic_DNA"/>
</dbReference>
<protein>
    <recommendedName>
        <fullName evidence="3">Methyltransferase</fullName>
    </recommendedName>
</protein>
<comment type="caution">
    <text evidence="1">The sequence shown here is derived from an EMBL/GenBank/DDBJ whole genome shotgun (WGS) entry which is preliminary data.</text>
</comment>
<gene>
    <name evidence="1" type="ORF">GCM10010448_17050</name>
</gene>
<evidence type="ECO:0000313" key="1">
    <source>
        <dbReference type="EMBL" id="GAA3035331.1"/>
    </source>
</evidence>
<name>A0ABP6LD01_9ACTN</name>
<dbReference type="Gene3D" id="3.40.50.150">
    <property type="entry name" value="Vaccinia Virus protein VP39"/>
    <property type="match status" value="1"/>
</dbReference>
<accession>A0ABP6LD01</accession>
<sequence length="67" mass="7529">MGRQTLALDPRVPVMARVDRAFMHRATRWPDHQGLRQFLDVGTGIPIEPNLHRIAQDVAADARIVCA</sequence>
<keyword evidence="2" id="KW-1185">Reference proteome</keyword>
<dbReference type="Pfam" id="PF04672">
    <property type="entry name" value="Methyltransf_19"/>
    <property type="match status" value="1"/>
</dbReference>
<dbReference type="InterPro" id="IPR029063">
    <property type="entry name" value="SAM-dependent_MTases_sf"/>
</dbReference>
<proteinExistence type="predicted"/>
<evidence type="ECO:0000313" key="2">
    <source>
        <dbReference type="Proteomes" id="UP001501532"/>
    </source>
</evidence>
<evidence type="ECO:0008006" key="3">
    <source>
        <dbReference type="Google" id="ProtNLM"/>
    </source>
</evidence>
<reference evidence="2" key="1">
    <citation type="journal article" date="2019" name="Int. J. Syst. Evol. Microbiol.">
        <title>The Global Catalogue of Microorganisms (GCM) 10K type strain sequencing project: providing services to taxonomists for standard genome sequencing and annotation.</title>
        <authorList>
            <consortium name="The Broad Institute Genomics Platform"/>
            <consortium name="The Broad Institute Genome Sequencing Center for Infectious Disease"/>
            <person name="Wu L."/>
            <person name="Ma J."/>
        </authorList>
    </citation>
    <scope>NUCLEOTIDE SEQUENCE [LARGE SCALE GENOMIC DNA]</scope>
    <source>
        <strain evidence="2">JCM 9091</strain>
    </source>
</reference>
<organism evidence="1 2">
    <name type="scientific">Streptomyces glomeratus</name>
    <dbReference type="NCBI Taxonomy" id="284452"/>
    <lineage>
        <taxon>Bacteria</taxon>
        <taxon>Bacillati</taxon>
        <taxon>Actinomycetota</taxon>
        <taxon>Actinomycetes</taxon>
        <taxon>Kitasatosporales</taxon>
        <taxon>Streptomycetaceae</taxon>
        <taxon>Streptomyces</taxon>
    </lineage>
</organism>
<dbReference type="Proteomes" id="UP001501532">
    <property type="component" value="Unassembled WGS sequence"/>
</dbReference>